<sequence>MEYLIIRPTDGTSGCSTSRTIHGPEMGHWFLDCRRNN</sequence>
<dbReference type="AlphaFoldDB" id="E8V483"/>
<dbReference type="EMBL" id="CP002467">
    <property type="protein sequence ID" value="ADV83632.1"/>
    <property type="molecule type" value="Genomic_DNA"/>
</dbReference>
<dbReference type="KEGG" id="tsa:AciPR4_2864"/>
<accession>E8V483</accession>
<organism evidence="1 2">
    <name type="scientific">Terriglobus saanensis (strain ATCC BAA-1853 / DSM 23119 / SP1PR4)</name>
    <dbReference type="NCBI Taxonomy" id="401053"/>
    <lineage>
        <taxon>Bacteria</taxon>
        <taxon>Pseudomonadati</taxon>
        <taxon>Acidobacteriota</taxon>
        <taxon>Terriglobia</taxon>
        <taxon>Terriglobales</taxon>
        <taxon>Acidobacteriaceae</taxon>
        <taxon>Terriglobus</taxon>
    </lineage>
</organism>
<keyword evidence="2" id="KW-1185">Reference proteome</keyword>
<evidence type="ECO:0000313" key="2">
    <source>
        <dbReference type="Proteomes" id="UP000006844"/>
    </source>
</evidence>
<proteinExistence type="predicted"/>
<dbReference type="Proteomes" id="UP000006844">
    <property type="component" value="Chromosome"/>
</dbReference>
<reference evidence="1 2" key="1">
    <citation type="journal article" date="2012" name="Stand. Genomic Sci.">
        <title>Complete genome sequence of Terriglobus saanensis type strain SP1PR4(T), an Acidobacteria from tundra soil.</title>
        <authorList>
            <person name="Rawat S.R."/>
            <person name="Mannisto M.K."/>
            <person name="Starovoytov V."/>
            <person name="Goodwin L."/>
            <person name="Nolan M."/>
            <person name="Hauser L."/>
            <person name="Land M."/>
            <person name="Davenport K.W."/>
            <person name="Woyke T."/>
            <person name="Haggblom M.M."/>
        </authorList>
    </citation>
    <scope>NUCLEOTIDE SEQUENCE</scope>
    <source>
        <strain evidence="2">ATCC BAA-1853 / DSM 23119 / SP1PR4</strain>
    </source>
</reference>
<gene>
    <name evidence="1" type="ordered locus">AciPR4_2864</name>
</gene>
<dbReference type="HOGENOM" id="CLU_3349711_0_0_0"/>
<evidence type="ECO:0000313" key="1">
    <source>
        <dbReference type="EMBL" id="ADV83632.1"/>
    </source>
</evidence>
<protein>
    <submittedName>
        <fullName evidence="1">Uncharacterized protein</fullName>
    </submittedName>
</protein>
<name>E8V483_TERSS</name>